<dbReference type="EMBL" id="JACAZH010000003">
    <property type="protein sequence ID" value="KAF7373218.1"/>
    <property type="molecule type" value="Genomic_DNA"/>
</dbReference>
<proteinExistence type="predicted"/>
<sequence length="343" mass="35678">MLRSCRVFRGFVWAFSLAPCIQGLSVIVPLYWDPGTSCGAWNSYSTMSALFNYVLLALTQKTFSIDAHPSTTFYTIINPNQGPGVNGSQPRAGYQACVQSLKPAANPNAIVLGYVDTRVGTVVADIDTYAGWKTAYRPNGIFLDNVTATADAVDTYSAYISHAKAQGFTFNALNAGGAADAAYFPLVDLINTYDSAYSPFNANSLSNATSTPLSKQSLGSLGVAAVFVTNATSTGGGLPPKFSAFVNAVASVQGTVPSSTGSSTGSQASNTTSSASPSSHSKPTAAIVGGVLGGLVLILGLVLVAVCMRRRNRAARTSTRDDPVPNGGQYGFRNRTMGAEPCD</sequence>
<dbReference type="Proteomes" id="UP000623467">
    <property type="component" value="Unassembled WGS sequence"/>
</dbReference>
<feature type="region of interest" description="Disordered" evidence="1">
    <location>
        <begin position="256"/>
        <end position="282"/>
    </location>
</feature>
<dbReference type="PANTHER" id="PTHR35040:SF9">
    <property type="entry name" value="4-LIKE CELL SURFACE PROTEIN, PUTATIVE (AFU_ORTHOLOGUE AFUA_4G14080)-RELATED"/>
    <property type="match status" value="1"/>
</dbReference>
<dbReference type="AlphaFoldDB" id="A0A8H6Z611"/>
<gene>
    <name evidence="3" type="ORF">MSAN_00530500</name>
</gene>
<feature type="transmembrane region" description="Helical" evidence="2">
    <location>
        <begin position="285"/>
        <end position="308"/>
    </location>
</feature>
<keyword evidence="2" id="KW-0812">Transmembrane</keyword>
<keyword evidence="2" id="KW-0472">Membrane</keyword>
<feature type="region of interest" description="Disordered" evidence="1">
    <location>
        <begin position="313"/>
        <end position="343"/>
    </location>
</feature>
<comment type="caution">
    <text evidence="3">The sequence shown here is derived from an EMBL/GenBank/DDBJ whole genome shotgun (WGS) entry which is preliminary data.</text>
</comment>
<name>A0A8H6Z611_9AGAR</name>
<keyword evidence="2" id="KW-1133">Transmembrane helix</keyword>
<dbReference type="PANTHER" id="PTHR35040">
    <property type="match status" value="1"/>
</dbReference>
<feature type="transmembrane region" description="Helical" evidence="2">
    <location>
        <begin position="12"/>
        <end position="32"/>
    </location>
</feature>
<dbReference type="Pfam" id="PF12138">
    <property type="entry name" value="Spherulin4"/>
    <property type="match status" value="1"/>
</dbReference>
<accession>A0A8H6Z611</accession>
<dbReference type="InterPro" id="IPR021986">
    <property type="entry name" value="Spherulin4"/>
</dbReference>
<evidence type="ECO:0000313" key="3">
    <source>
        <dbReference type="EMBL" id="KAF7373218.1"/>
    </source>
</evidence>
<protein>
    <submittedName>
        <fullName evidence="3">Uncharacterized protein</fullName>
    </submittedName>
</protein>
<evidence type="ECO:0000256" key="2">
    <source>
        <dbReference type="SAM" id="Phobius"/>
    </source>
</evidence>
<organism evidence="3 4">
    <name type="scientific">Mycena sanguinolenta</name>
    <dbReference type="NCBI Taxonomy" id="230812"/>
    <lineage>
        <taxon>Eukaryota</taxon>
        <taxon>Fungi</taxon>
        <taxon>Dikarya</taxon>
        <taxon>Basidiomycota</taxon>
        <taxon>Agaricomycotina</taxon>
        <taxon>Agaricomycetes</taxon>
        <taxon>Agaricomycetidae</taxon>
        <taxon>Agaricales</taxon>
        <taxon>Marasmiineae</taxon>
        <taxon>Mycenaceae</taxon>
        <taxon>Mycena</taxon>
    </lineage>
</organism>
<reference evidence="3" key="1">
    <citation type="submission" date="2020-05" db="EMBL/GenBank/DDBJ databases">
        <title>Mycena genomes resolve the evolution of fungal bioluminescence.</title>
        <authorList>
            <person name="Tsai I.J."/>
        </authorList>
    </citation>
    <scope>NUCLEOTIDE SEQUENCE</scope>
    <source>
        <strain evidence="3">160909Yilan</strain>
    </source>
</reference>
<dbReference type="OrthoDB" id="5342184at2759"/>
<evidence type="ECO:0000313" key="4">
    <source>
        <dbReference type="Proteomes" id="UP000623467"/>
    </source>
</evidence>
<evidence type="ECO:0000256" key="1">
    <source>
        <dbReference type="SAM" id="MobiDB-lite"/>
    </source>
</evidence>
<keyword evidence="4" id="KW-1185">Reference proteome</keyword>